<keyword evidence="2" id="KW-0479">Metal-binding</keyword>
<evidence type="ECO:0000256" key="2">
    <source>
        <dbReference type="ARBA" id="ARBA00022723"/>
    </source>
</evidence>
<dbReference type="PANTHER" id="PTHR35005">
    <property type="entry name" value="3-DEHYDRO-SCYLLO-INOSOSE HYDROLASE"/>
    <property type="match status" value="1"/>
</dbReference>
<dbReference type="Proteomes" id="UP000010469">
    <property type="component" value="Chromosome"/>
</dbReference>
<comment type="cofactor">
    <cofactor evidence="1">
        <name>Zn(2+)</name>
        <dbReference type="ChEBI" id="CHEBI:29105"/>
    </cofactor>
</comment>
<dbReference type="GO" id="GO:0009231">
    <property type="term" value="P:riboflavin biosynthetic process"/>
    <property type="evidence" value="ECO:0007669"/>
    <property type="project" value="TreeGrafter"/>
</dbReference>
<evidence type="ECO:0000313" key="5">
    <source>
        <dbReference type="EMBL" id="AFZ70041.1"/>
    </source>
</evidence>
<dbReference type="Pfam" id="PF02633">
    <property type="entry name" value="Creatininase"/>
    <property type="match status" value="1"/>
</dbReference>
<dbReference type="GO" id="GO:0046872">
    <property type="term" value="F:metal ion binding"/>
    <property type="evidence" value="ECO:0007669"/>
    <property type="project" value="UniProtKB-KW"/>
</dbReference>
<evidence type="ECO:0000256" key="3">
    <source>
        <dbReference type="ARBA" id="ARBA00022801"/>
    </source>
</evidence>
<dbReference type="STRING" id="1056495.Calag_0260"/>
<accession>L0A879</accession>
<dbReference type="KEGG" id="clg:Calag_0260"/>
<dbReference type="AlphaFoldDB" id="L0A879"/>
<protein>
    <submittedName>
        <fullName evidence="5">Uncharacterized protein, putative amidase</fullName>
    </submittedName>
</protein>
<dbReference type="EMBL" id="CP003378">
    <property type="protein sequence ID" value="AFZ70041.1"/>
    <property type="molecule type" value="Genomic_DNA"/>
</dbReference>
<name>L0A879_CALLD</name>
<dbReference type="Gene3D" id="3.40.50.10310">
    <property type="entry name" value="Creatininase"/>
    <property type="match status" value="1"/>
</dbReference>
<gene>
    <name evidence="5" type="ordered locus">Calag_0260</name>
</gene>
<keyword evidence="4" id="KW-0862">Zinc</keyword>
<keyword evidence="6" id="KW-1185">Reference proteome</keyword>
<dbReference type="SMR" id="L0A879"/>
<dbReference type="GeneID" id="14211520"/>
<keyword evidence="3" id="KW-0378">Hydrolase</keyword>
<dbReference type="eggNOG" id="arCOG04536">
    <property type="taxonomic scope" value="Archaea"/>
</dbReference>
<dbReference type="RefSeq" id="WP_015231939.1">
    <property type="nucleotide sequence ID" value="NC_019791.1"/>
</dbReference>
<proteinExistence type="predicted"/>
<dbReference type="PANTHER" id="PTHR35005:SF1">
    <property type="entry name" value="2-AMINO-5-FORMYLAMINO-6-RIBOSYLAMINOPYRIMIDIN-4(3H)-ONE 5'-MONOPHOSPHATE DEFORMYLASE"/>
    <property type="match status" value="1"/>
</dbReference>
<dbReference type="InterPro" id="IPR003785">
    <property type="entry name" value="Creatininase/forma_Hydrolase"/>
</dbReference>
<dbReference type="GO" id="GO:0016811">
    <property type="term" value="F:hydrolase activity, acting on carbon-nitrogen (but not peptide) bonds, in linear amides"/>
    <property type="evidence" value="ECO:0007669"/>
    <property type="project" value="TreeGrafter"/>
</dbReference>
<sequence>MEYIWRVSGNKFDKLEKSIAIIPIGSLERHGDHLPLGTDTTEASYIAEEVAKKINAHLYPPIWYGSSIYLAKFPGTINVDSEAFKQYTFSVLKEIARNGYKLISIINGHGGNSSLLNIAAKEAAYSMNVTYIIIDWWKDVAQETRKKLFKEPGHAGDDETSAMLYIEGEDVDMKYAKDYVPSWIPKVSVQSPIIENYLYPNAVLGGATKGDKEKGRQWLESVIEEISKIIEDVYKLISK</sequence>
<dbReference type="OrthoDB" id="46121at2157"/>
<evidence type="ECO:0000256" key="1">
    <source>
        <dbReference type="ARBA" id="ARBA00001947"/>
    </source>
</evidence>
<evidence type="ECO:0000313" key="6">
    <source>
        <dbReference type="Proteomes" id="UP000010469"/>
    </source>
</evidence>
<reference evidence="6" key="1">
    <citation type="submission" date="2012-03" db="EMBL/GenBank/DDBJ databases">
        <title>Complete genome of Caldisphaera lagunensis DSM 15908.</title>
        <authorList>
            <person name="Lucas S."/>
            <person name="Copeland A."/>
            <person name="Lapidus A."/>
            <person name="Glavina del Rio T."/>
            <person name="Dalin E."/>
            <person name="Tice H."/>
            <person name="Bruce D."/>
            <person name="Goodwin L."/>
            <person name="Pitluck S."/>
            <person name="Peters L."/>
            <person name="Mikhailova N."/>
            <person name="Teshima H."/>
            <person name="Kyrpides N."/>
            <person name="Mavromatis K."/>
            <person name="Ivanova N."/>
            <person name="Brettin T."/>
            <person name="Detter J.C."/>
            <person name="Han C."/>
            <person name="Larimer F."/>
            <person name="Land M."/>
            <person name="Hauser L."/>
            <person name="Markowitz V."/>
            <person name="Cheng J.-F."/>
            <person name="Hugenholtz P."/>
            <person name="Woyke T."/>
            <person name="Wu D."/>
            <person name="Spring S."/>
            <person name="Schroeder M."/>
            <person name="Brambilla E."/>
            <person name="Klenk H.-P."/>
            <person name="Eisen J.A."/>
        </authorList>
    </citation>
    <scope>NUCLEOTIDE SEQUENCE [LARGE SCALE GENOMIC DNA]</scope>
    <source>
        <strain evidence="6">DSM 15908 / JCM 11604 / IC-154</strain>
    </source>
</reference>
<organism evidence="5 6">
    <name type="scientific">Caldisphaera lagunensis (strain DSM 15908 / JCM 11604 / ANMR 0165 / IC-154)</name>
    <dbReference type="NCBI Taxonomy" id="1056495"/>
    <lineage>
        <taxon>Archaea</taxon>
        <taxon>Thermoproteota</taxon>
        <taxon>Thermoprotei</taxon>
        <taxon>Acidilobales</taxon>
        <taxon>Caldisphaeraceae</taxon>
        <taxon>Caldisphaera</taxon>
    </lineage>
</organism>
<dbReference type="InParanoid" id="L0A879"/>
<dbReference type="InterPro" id="IPR024087">
    <property type="entry name" value="Creatininase-like_sf"/>
</dbReference>
<dbReference type="HOGENOM" id="CLU_055029_3_1_2"/>
<evidence type="ECO:0000256" key="4">
    <source>
        <dbReference type="ARBA" id="ARBA00022833"/>
    </source>
</evidence>
<dbReference type="SUPFAM" id="SSF102215">
    <property type="entry name" value="Creatininase"/>
    <property type="match status" value="1"/>
</dbReference>